<dbReference type="FunFam" id="3.40.50.720:FF:000191">
    <property type="entry name" value="Methylglyoxal reductase (NADPH-dependent)"/>
    <property type="match status" value="1"/>
</dbReference>
<gene>
    <name evidence="4" type="primary">GRE2_2</name>
    <name evidence="4" type="ORF">EHS25_000209</name>
</gene>
<organism evidence="4 5">
    <name type="scientific">Saitozyma podzolica</name>
    <dbReference type="NCBI Taxonomy" id="1890683"/>
    <lineage>
        <taxon>Eukaryota</taxon>
        <taxon>Fungi</taxon>
        <taxon>Dikarya</taxon>
        <taxon>Basidiomycota</taxon>
        <taxon>Agaricomycotina</taxon>
        <taxon>Tremellomycetes</taxon>
        <taxon>Tremellales</taxon>
        <taxon>Trimorphomycetaceae</taxon>
        <taxon>Saitozyma</taxon>
    </lineage>
</organism>
<dbReference type="PANTHER" id="PTHR10366:SF564">
    <property type="entry name" value="STEROL-4-ALPHA-CARBOXYLATE 3-DEHYDROGENASE, DECARBOXYLATING"/>
    <property type="match status" value="1"/>
</dbReference>
<proteinExistence type="inferred from homology"/>
<dbReference type="EMBL" id="RSCD01000001">
    <property type="protein sequence ID" value="RSH95123.1"/>
    <property type="molecule type" value="Genomic_DNA"/>
</dbReference>
<dbReference type="OrthoDB" id="2735536at2759"/>
<evidence type="ECO:0000313" key="4">
    <source>
        <dbReference type="EMBL" id="RSH95123.1"/>
    </source>
</evidence>
<reference evidence="4 5" key="1">
    <citation type="submission" date="2018-11" db="EMBL/GenBank/DDBJ databases">
        <title>Genome sequence of Saitozyma podzolica DSM 27192.</title>
        <authorList>
            <person name="Aliyu H."/>
            <person name="Gorte O."/>
            <person name="Ochsenreither K."/>
        </authorList>
    </citation>
    <scope>NUCLEOTIDE SEQUENCE [LARGE SCALE GENOMIC DNA]</scope>
    <source>
        <strain evidence="4 5">DSM 27192</strain>
    </source>
</reference>
<feature type="domain" description="NAD-dependent epimerase/dehydratase" evidence="3">
    <location>
        <begin position="10"/>
        <end position="132"/>
    </location>
</feature>
<evidence type="ECO:0000259" key="3">
    <source>
        <dbReference type="Pfam" id="PF01370"/>
    </source>
</evidence>
<dbReference type="Gene3D" id="3.40.50.720">
    <property type="entry name" value="NAD(P)-binding Rossmann-like Domain"/>
    <property type="match status" value="1"/>
</dbReference>
<dbReference type="Pfam" id="PF01370">
    <property type="entry name" value="Epimerase"/>
    <property type="match status" value="1"/>
</dbReference>
<accession>A0A427YVF9</accession>
<comment type="similarity">
    <text evidence="2">Belongs to the NAD(P)-dependent epimerase/dehydratase family. Dihydroflavonol-4-reductase subfamily.</text>
</comment>
<dbReference type="CDD" id="cd05227">
    <property type="entry name" value="AR_SDR_e"/>
    <property type="match status" value="1"/>
</dbReference>
<dbReference type="Proteomes" id="UP000279259">
    <property type="component" value="Unassembled WGS sequence"/>
</dbReference>
<dbReference type="PANTHER" id="PTHR10366">
    <property type="entry name" value="NAD DEPENDENT EPIMERASE/DEHYDRATASE"/>
    <property type="match status" value="1"/>
</dbReference>
<sequence length="359" mass="39426">MPTISKGDYILVTGASGFIASHTALAFLNAGYRVRGSVRSEAKGEYLAKLFADKGESGFDYVLVDDITKDGVFDEAVKGVDAVAHLASPFYILDVKDPQDLIQPAIKGTTGLLKSIQKNNPNLKRVVVTSSSLAIYCMESKPPTYHFGLSLGLRSRPSYTEKDWNEDAVPHVEKMGLGSVGFHSYSASKVLAEKAFWKFIEDEKPSWDGVTVNPPLVIGPIIHECESPLKVNTSVAMFYVFAAGMKKEEDLPAPYHGWVNVSDVALAHVRALESPEAAGERFITANGFVFGQDYCDVLHKRFPDLPNVPVGQPDTHEERNKQVPTFDGSKAAKVLGIKYTPFEETVVDMGNSLRERFTF</sequence>
<name>A0A427YVF9_9TREE</name>
<evidence type="ECO:0000256" key="1">
    <source>
        <dbReference type="ARBA" id="ARBA00023002"/>
    </source>
</evidence>
<dbReference type="AlphaFoldDB" id="A0A427YVF9"/>
<dbReference type="InterPro" id="IPR036291">
    <property type="entry name" value="NAD(P)-bd_dom_sf"/>
</dbReference>
<dbReference type="InterPro" id="IPR050425">
    <property type="entry name" value="NAD(P)_dehydrat-like"/>
</dbReference>
<comment type="caution">
    <text evidence="4">The sequence shown here is derived from an EMBL/GenBank/DDBJ whole genome shotgun (WGS) entry which is preliminary data.</text>
</comment>
<dbReference type="STRING" id="1890683.A0A427YVF9"/>
<keyword evidence="1" id="KW-0560">Oxidoreductase</keyword>
<dbReference type="GO" id="GO:0016616">
    <property type="term" value="F:oxidoreductase activity, acting on the CH-OH group of donors, NAD or NADP as acceptor"/>
    <property type="evidence" value="ECO:0007669"/>
    <property type="project" value="TreeGrafter"/>
</dbReference>
<evidence type="ECO:0000256" key="2">
    <source>
        <dbReference type="ARBA" id="ARBA00023445"/>
    </source>
</evidence>
<dbReference type="InterPro" id="IPR001509">
    <property type="entry name" value="Epimerase_deHydtase"/>
</dbReference>
<keyword evidence="5" id="KW-1185">Reference proteome</keyword>
<evidence type="ECO:0000313" key="5">
    <source>
        <dbReference type="Proteomes" id="UP000279259"/>
    </source>
</evidence>
<dbReference type="SUPFAM" id="SSF51735">
    <property type="entry name" value="NAD(P)-binding Rossmann-fold domains"/>
    <property type="match status" value="1"/>
</dbReference>
<protein>
    <submittedName>
        <fullName evidence="4">Methylglyoxal reductase (NADPH-dependent) gre2</fullName>
    </submittedName>
</protein>